<organism evidence="1 2">
    <name type="scientific">Stylonychia lemnae</name>
    <name type="common">Ciliate</name>
    <dbReference type="NCBI Taxonomy" id="5949"/>
    <lineage>
        <taxon>Eukaryota</taxon>
        <taxon>Sar</taxon>
        <taxon>Alveolata</taxon>
        <taxon>Ciliophora</taxon>
        <taxon>Intramacronucleata</taxon>
        <taxon>Spirotrichea</taxon>
        <taxon>Stichotrichia</taxon>
        <taxon>Sporadotrichida</taxon>
        <taxon>Oxytrichidae</taxon>
        <taxon>Stylonychinae</taxon>
        <taxon>Stylonychia</taxon>
    </lineage>
</organism>
<dbReference type="InterPro" id="IPR011989">
    <property type="entry name" value="ARM-like"/>
</dbReference>
<dbReference type="Pfam" id="PF10508">
    <property type="entry name" value="Proteasom_PSMB"/>
    <property type="match status" value="1"/>
</dbReference>
<name>A0A078AGI7_STYLE</name>
<protein>
    <recommendedName>
        <fullName evidence="3">Armadillo-type fold</fullName>
    </recommendedName>
</protein>
<proteinExistence type="predicted"/>
<accession>A0A078AGI7</accession>
<reference evidence="1 2" key="1">
    <citation type="submission" date="2014-06" db="EMBL/GenBank/DDBJ databases">
        <authorList>
            <person name="Swart Estienne"/>
        </authorList>
    </citation>
    <scope>NUCLEOTIDE SEQUENCE [LARGE SCALE GENOMIC DNA]</scope>
    <source>
        <strain evidence="1 2">130c</strain>
    </source>
</reference>
<dbReference type="InterPro" id="IPR019538">
    <property type="entry name" value="PSMD5"/>
</dbReference>
<dbReference type="GO" id="GO:0043248">
    <property type="term" value="P:proteasome assembly"/>
    <property type="evidence" value="ECO:0007669"/>
    <property type="project" value="InterPro"/>
</dbReference>
<dbReference type="AlphaFoldDB" id="A0A078AGI7"/>
<dbReference type="Gene3D" id="1.25.10.10">
    <property type="entry name" value="Leucine-rich Repeat Variant"/>
    <property type="match status" value="1"/>
</dbReference>
<dbReference type="Proteomes" id="UP000039865">
    <property type="component" value="Unassembled WGS sequence"/>
</dbReference>
<evidence type="ECO:0008006" key="3">
    <source>
        <dbReference type="Google" id="ProtNLM"/>
    </source>
</evidence>
<dbReference type="InterPro" id="IPR016024">
    <property type="entry name" value="ARM-type_fold"/>
</dbReference>
<gene>
    <name evidence="1" type="primary">Contig17559.g18677</name>
    <name evidence="1" type="ORF">STYLEM_9655</name>
</gene>
<dbReference type="OMA" id="LEWDEIF"/>
<dbReference type="GO" id="GO:0005829">
    <property type="term" value="C:cytosol"/>
    <property type="evidence" value="ECO:0007669"/>
    <property type="project" value="TreeGrafter"/>
</dbReference>
<evidence type="ECO:0000313" key="2">
    <source>
        <dbReference type="Proteomes" id="UP000039865"/>
    </source>
</evidence>
<dbReference type="InParanoid" id="A0A078AGI7"/>
<keyword evidence="2" id="KW-1185">Reference proteome</keyword>
<dbReference type="PANTHER" id="PTHR13554:SF10">
    <property type="entry name" value="26S PROTEASOME NON-ATPASE REGULATORY SUBUNIT 5"/>
    <property type="match status" value="1"/>
</dbReference>
<dbReference type="SUPFAM" id="SSF48371">
    <property type="entry name" value="ARM repeat"/>
    <property type="match status" value="1"/>
</dbReference>
<sequence length="512" mass="59425">MSLAISNFVEKGQASNIQNFLDQKGSSLKYLVESIFSLAEKTSEQKEKKQLIAKSLAKISLLDAFKQQLSQDLLELLELENFQKIQDFEVQDSLMAVTRNLYLDKNNIEGTLQNLTLIFTAMCFMLHHEETRLSQQALKIIIQLIKMIHETNKEMFLSYKDQLQELLIKGIMSENTVVMVRYFELACNLAQISPELSQLTEPVIEQVFEQFFNLDMLTQMAVMDFVAILGQNQQTSMILAKKQFLPKLFEKFRYGEDHYGFITNNLVVLGAFIYSVNAKIYNPLQSEDYLAYFRNMISSKSPKDQETASTCMFFFFKNRECLFEYFVHNLDILKTWLGTFRSTDPELRKASFQALRQLLKAKDEETKEKYNEIIRRIYGNITHPSNFPEMGNENQSTEYLIREADVPFEAQELLLIKVMKQLINWEWGMRSLYANSKAVSYILKRTPKAKLLVEKQFSLVQKTIQSKFFMKQMNVVDPIIGEQLEVYYSQGVYGIQGGGGPNFVPEYASKSF</sequence>
<dbReference type="EMBL" id="CCKQ01009183">
    <property type="protein sequence ID" value="CDW80652.1"/>
    <property type="molecule type" value="Genomic_DNA"/>
</dbReference>
<dbReference type="PANTHER" id="PTHR13554">
    <property type="entry name" value="26S PROTEASOME NON-ATPASE REGULATORY SUBUNIT 5-RELATED"/>
    <property type="match status" value="1"/>
</dbReference>
<evidence type="ECO:0000313" key="1">
    <source>
        <dbReference type="EMBL" id="CDW80652.1"/>
    </source>
</evidence>